<dbReference type="Gene3D" id="2.30.110.20">
    <property type="entry name" value="Hcp1-like"/>
    <property type="match status" value="1"/>
</dbReference>
<dbReference type="InterPro" id="IPR036624">
    <property type="entry name" value="Hcp1-lik_sf"/>
</dbReference>
<proteinExistence type="predicted"/>
<gene>
    <name evidence="1" type="ORF">C1O12_04620</name>
</gene>
<comment type="caution">
    <text evidence="1">The sequence shown here is derived from an EMBL/GenBank/DDBJ whole genome shotgun (WGS) entry which is preliminary data.</text>
</comment>
<dbReference type="Proteomes" id="UP000244004">
    <property type="component" value="Unassembled WGS sequence"/>
</dbReference>
<dbReference type="GeneID" id="99704919"/>
<dbReference type="Pfam" id="PF05638">
    <property type="entry name" value="T6SS_HCP"/>
    <property type="match status" value="1"/>
</dbReference>
<organism evidence="1 2">
    <name type="scientific">Enterobacter hormaechei</name>
    <dbReference type="NCBI Taxonomy" id="158836"/>
    <lineage>
        <taxon>Bacteria</taxon>
        <taxon>Pseudomonadati</taxon>
        <taxon>Pseudomonadota</taxon>
        <taxon>Gammaproteobacteria</taxon>
        <taxon>Enterobacterales</taxon>
        <taxon>Enterobacteriaceae</taxon>
        <taxon>Enterobacter</taxon>
        <taxon>Enterobacter cloacae complex</taxon>
    </lineage>
</organism>
<dbReference type="SUPFAM" id="SSF141452">
    <property type="entry name" value="Hcp1-like"/>
    <property type="match status" value="1"/>
</dbReference>
<sequence>MSIPAHIWFTDDNGSPLIGECLMPTRLGSTELKSFNHSVWIPTDHNTGKLTGTRLHVPIRFEKEIDRLTPYLFRAVCQGRILKEAVIKMYKINDAGIEMEYFNIILENVKITQISPVLFPIGIASKHMEEVEIRYESIEWKYTDGNIMFKDLWNERVIA</sequence>
<dbReference type="RefSeq" id="WP_022647434.1">
    <property type="nucleotide sequence ID" value="NZ_AP025764.1"/>
</dbReference>
<dbReference type="InterPro" id="IPR008514">
    <property type="entry name" value="T6SS_Hcp"/>
</dbReference>
<dbReference type="PANTHER" id="PTHR34319">
    <property type="entry name" value="MAJOR EXPORTED PROTEIN"/>
    <property type="match status" value="1"/>
</dbReference>
<dbReference type="EMBL" id="PNXT01000001">
    <property type="protein sequence ID" value="PTX87712.1"/>
    <property type="molecule type" value="Genomic_DNA"/>
</dbReference>
<evidence type="ECO:0000313" key="2">
    <source>
        <dbReference type="Proteomes" id="UP000244004"/>
    </source>
</evidence>
<dbReference type="AlphaFoldDB" id="A0A3S0FXL5"/>
<name>A0A3S0FXL5_9ENTR</name>
<accession>A0A3S0FXL5</accession>
<evidence type="ECO:0000313" key="1">
    <source>
        <dbReference type="EMBL" id="PTX87712.1"/>
    </source>
</evidence>
<dbReference type="NCBIfam" id="TIGR03344">
    <property type="entry name" value="VI_effect_Hcp1"/>
    <property type="match status" value="1"/>
</dbReference>
<dbReference type="PANTHER" id="PTHR34319:SF6">
    <property type="entry name" value="MAJOR EXPORTED PROTEIN"/>
    <property type="match status" value="1"/>
</dbReference>
<reference evidence="1 2" key="1">
    <citation type="submission" date="2018-01" db="EMBL/GenBank/DDBJ databases">
        <title>Geographic spread and resistance mechanisms of dominant carbapenem-resistant Enterobacter cloacae complex clones ST171 and ST78.</title>
        <authorList>
            <person name="Gomez-Simmonds A."/>
            <person name="Annavajhala M.K."/>
            <person name="Wang Z."/>
            <person name="Macesic N."/>
            <person name="Hu Y."/>
            <person name="Giddins M.J."/>
            <person name="O'Malley A."/>
            <person name="Toussaint N.C."/>
            <person name="Whittier S."/>
            <person name="Torres V.J."/>
            <person name="Uhlemann A.-C."/>
        </authorList>
    </citation>
    <scope>NUCLEOTIDE SEQUENCE [LARGE SCALE GENOMIC DNA]</scope>
    <source>
        <strain evidence="1 2">78</strain>
    </source>
</reference>
<dbReference type="InterPro" id="IPR052947">
    <property type="entry name" value="T6SS_Hcp1_domain"/>
</dbReference>
<protein>
    <submittedName>
        <fullName evidence="1">Type VI secretion system tube protein Hcp</fullName>
    </submittedName>
</protein>